<comment type="similarity">
    <text evidence="1 3">Belongs to the short-chain dehydrogenases/reductases (SDR) family.</text>
</comment>
<dbReference type="Proteomes" id="UP000028488">
    <property type="component" value="Plasmid pPDG1"/>
</dbReference>
<dbReference type="SUPFAM" id="SSF51735">
    <property type="entry name" value="NAD(P)-binding Rossmann-fold domains"/>
    <property type="match status" value="1"/>
</dbReference>
<keyword evidence="5" id="KW-0614">Plasmid</keyword>
<evidence type="ECO:0000313" key="5">
    <source>
        <dbReference type="EMBL" id="AII10422.1"/>
    </source>
</evidence>
<evidence type="ECO:0000256" key="2">
    <source>
        <dbReference type="ARBA" id="ARBA00023002"/>
    </source>
</evidence>
<dbReference type="PRINTS" id="PR00080">
    <property type="entry name" value="SDRFAMILY"/>
</dbReference>
<accession>A0A076EYU9</accession>
<protein>
    <submittedName>
        <fullName evidence="5">Acetoin dehydrogenase</fullName>
    </submittedName>
</protein>
<dbReference type="GO" id="GO:0016491">
    <property type="term" value="F:oxidoreductase activity"/>
    <property type="evidence" value="ECO:0007669"/>
    <property type="project" value="UniProtKB-KW"/>
</dbReference>
<dbReference type="InterPro" id="IPR057326">
    <property type="entry name" value="KR_dom"/>
</dbReference>
<dbReference type="RefSeq" id="WP_128642520.1">
    <property type="nucleotide sequence ID" value="NZ_CP008948.1"/>
</dbReference>
<evidence type="ECO:0000313" key="6">
    <source>
        <dbReference type="Proteomes" id="UP000028488"/>
    </source>
</evidence>
<dbReference type="InterPro" id="IPR020904">
    <property type="entry name" value="Sc_DH/Rdtase_CS"/>
</dbReference>
<proteinExistence type="inferred from homology"/>
<dbReference type="AlphaFoldDB" id="A0A076EYU9"/>
<evidence type="ECO:0000256" key="3">
    <source>
        <dbReference type="RuleBase" id="RU000363"/>
    </source>
</evidence>
<dbReference type="GO" id="GO:0016020">
    <property type="term" value="C:membrane"/>
    <property type="evidence" value="ECO:0007669"/>
    <property type="project" value="TreeGrafter"/>
</dbReference>
<dbReference type="EMBL" id="CP008948">
    <property type="protein sequence ID" value="AII10422.1"/>
    <property type="molecule type" value="Genomic_DNA"/>
</dbReference>
<gene>
    <name evidence="5" type="ORF">EP51_39705</name>
</gene>
<dbReference type="SMART" id="SM00822">
    <property type="entry name" value="PKS_KR"/>
    <property type="match status" value="1"/>
</dbReference>
<dbReference type="Gene3D" id="3.40.50.720">
    <property type="entry name" value="NAD(P)-binding Rossmann-like Domain"/>
    <property type="match status" value="1"/>
</dbReference>
<name>A0A076EYU9_RHOOP</name>
<reference evidence="5 6" key="1">
    <citation type="submission" date="2014-07" db="EMBL/GenBank/DDBJ databases">
        <title>Genome Sequence of Rhodococcus opacus Strain R7, a Biodegrader of Mono- and Polycyclic Aromatic Hydrocarbons.</title>
        <authorList>
            <person name="Di Gennaro P."/>
            <person name="Zampolli J."/>
            <person name="Presti I."/>
            <person name="Cappelletti M."/>
            <person name="D'Ursi P."/>
            <person name="Orro A."/>
            <person name="Mezzelani A."/>
            <person name="Milanesi L."/>
        </authorList>
    </citation>
    <scope>NUCLEOTIDE SEQUENCE [LARGE SCALE GENOMIC DNA]</scope>
    <source>
        <strain evidence="5 6">R7</strain>
        <plasmid evidence="5">pPDG1</plasmid>
    </source>
</reference>
<evidence type="ECO:0000256" key="1">
    <source>
        <dbReference type="ARBA" id="ARBA00006484"/>
    </source>
</evidence>
<dbReference type="PANTHER" id="PTHR44196">
    <property type="entry name" value="DEHYDROGENASE/REDUCTASE SDR FAMILY MEMBER 7B"/>
    <property type="match status" value="1"/>
</dbReference>
<keyword evidence="2" id="KW-0560">Oxidoreductase</keyword>
<dbReference type="PANTHER" id="PTHR44196:SF1">
    <property type="entry name" value="DEHYDROGENASE_REDUCTASE SDR FAMILY MEMBER 7B"/>
    <property type="match status" value="1"/>
</dbReference>
<dbReference type="InterPro" id="IPR002347">
    <property type="entry name" value="SDR_fam"/>
</dbReference>
<dbReference type="InterPro" id="IPR036291">
    <property type="entry name" value="NAD(P)-bd_dom_sf"/>
</dbReference>
<dbReference type="PRINTS" id="PR00081">
    <property type="entry name" value="GDHRDH"/>
</dbReference>
<dbReference type="PROSITE" id="PS00061">
    <property type="entry name" value="ADH_SHORT"/>
    <property type="match status" value="1"/>
</dbReference>
<sequence length="272" mass="28557">MGYFGGRVVAVTGAGAGIGRELAVQLARAGARLALSDLNESAVKETADLCGAASGSVFAAAVDVSDRDAVVQHAAEVGDRFGRVDAVFNNAGILFAGDVVDSEFADFERVMSVDFWGVVFGTKAFLPYVMRSDRGHVVNTSSAFGLMAAPGYSAYNAAKFAVRGFTESLRQEMQVGGHPVKVTCVVPGGVRTSIARTAGHPVGVDGDEVARSFEERIARTDPDKAAGVILRGVERGKARILVGPDARVVDVVTRMLGPAYQRLLPAATRLQR</sequence>
<feature type="domain" description="Ketoreductase" evidence="4">
    <location>
        <begin position="7"/>
        <end position="191"/>
    </location>
</feature>
<organism evidence="5 6">
    <name type="scientific">Rhodococcus opacus</name>
    <name type="common">Nocardia opaca</name>
    <dbReference type="NCBI Taxonomy" id="37919"/>
    <lineage>
        <taxon>Bacteria</taxon>
        <taxon>Bacillati</taxon>
        <taxon>Actinomycetota</taxon>
        <taxon>Actinomycetes</taxon>
        <taxon>Mycobacteriales</taxon>
        <taxon>Nocardiaceae</taxon>
        <taxon>Rhodococcus</taxon>
    </lineage>
</organism>
<geneLocation type="plasmid" evidence="5 6">
    <name>pPDG1</name>
</geneLocation>
<dbReference type="Pfam" id="PF00106">
    <property type="entry name" value="adh_short"/>
    <property type="match status" value="1"/>
</dbReference>
<evidence type="ECO:0000259" key="4">
    <source>
        <dbReference type="SMART" id="SM00822"/>
    </source>
</evidence>